<gene>
    <name evidence="2" type="ORF">CAUJ_LOCUS7507</name>
</gene>
<dbReference type="EMBL" id="CAJGYM010000022">
    <property type="protein sequence ID" value="CAD6191588.1"/>
    <property type="molecule type" value="Genomic_DNA"/>
</dbReference>
<evidence type="ECO:0000313" key="2">
    <source>
        <dbReference type="EMBL" id="CAD6191588.1"/>
    </source>
</evidence>
<sequence>MSDNKVNMSLDDIISLNKKKRPAKTNGAKPGFKHGLSGRGGGARRGRGKATVAGNNRGALRSAALLKKKALKRVGGPANTVQPGVNQATKKLVQQLVNKALRNTRTAPNVRPRVIRRRGGLAASNVGLRANALNRILPRSKTIVRREIVPVTRRVPIRARPAFREVEYEEEPEEEYIEEVAGPSRRLITQVPRTRVAQPVRQPVVIQRVIQRAPRQQQQIIRRQVPVQQVIQRVQRQPQRAGRVVQWSSAQRGFPARRGNNNRQFVEVTRKNDRFREAMGLSGPRRQTRVVHEVQRFEPVYATERITRRGRGFIDYQ</sequence>
<reference evidence="2" key="1">
    <citation type="submission" date="2020-10" db="EMBL/GenBank/DDBJ databases">
        <authorList>
            <person name="Kikuchi T."/>
        </authorList>
    </citation>
    <scope>NUCLEOTIDE SEQUENCE</scope>
    <source>
        <strain evidence="2">NKZ352</strain>
    </source>
</reference>
<dbReference type="Proteomes" id="UP000835052">
    <property type="component" value="Unassembled WGS sequence"/>
</dbReference>
<organism evidence="2 3">
    <name type="scientific">Caenorhabditis auriculariae</name>
    <dbReference type="NCBI Taxonomy" id="2777116"/>
    <lineage>
        <taxon>Eukaryota</taxon>
        <taxon>Metazoa</taxon>
        <taxon>Ecdysozoa</taxon>
        <taxon>Nematoda</taxon>
        <taxon>Chromadorea</taxon>
        <taxon>Rhabditida</taxon>
        <taxon>Rhabditina</taxon>
        <taxon>Rhabditomorpha</taxon>
        <taxon>Rhabditoidea</taxon>
        <taxon>Rhabditidae</taxon>
        <taxon>Peloderinae</taxon>
        <taxon>Caenorhabditis</taxon>
    </lineage>
</organism>
<accession>A0A8S1HAL1</accession>
<name>A0A8S1HAL1_9PELO</name>
<dbReference type="AlphaFoldDB" id="A0A8S1HAL1"/>
<feature type="region of interest" description="Disordered" evidence="1">
    <location>
        <begin position="17"/>
        <end position="51"/>
    </location>
</feature>
<evidence type="ECO:0000256" key="1">
    <source>
        <dbReference type="SAM" id="MobiDB-lite"/>
    </source>
</evidence>
<keyword evidence="3" id="KW-1185">Reference proteome</keyword>
<comment type="caution">
    <text evidence="2">The sequence shown here is derived from an EMBL/GenBank/DDBJ whole genome shotgun (WGS) entry which is preliminary data.</text>
</comment>
<proteinExistence type="predicted"/>
<protein>
    <submittedName>
        <fullName evidence="2">Uncharacterized protein</fullName>
    </submittedName>
</protein>
<evidence type="ECO:0000313" key="3">
    <source>
        <dbReference type="Proteomes" id="UP000835052"/>
    </source>
</evidence>